<dbReference type="InterPro" id="IPR018062">
    <property type="entry name" value="HTH_AraC-typ_CS"/>
</dbReference>
<dbReference type="InterPro" id="IPR009057">
    <property type="entry name" value="Homeodomain-like_sf"/>
</dbReference>
<keyword evidence="3" id="KW-0804">Transcription</keyword>
<evidence type="ECO:0000259" key="5">
    <source>
        <dbReference type="PROSITE" id="PS01124"/>
    </source>
</evidence>
<reference evidence="7 8" key="1">
    <citation type="submission" date="2016-12" db="EMBL/GenBank/DDBJ databases">
        <title>Candidatus Reconcilibacillus cellulovorans genome.</title>
        <authorList>
            <person name="Kolinko S."/>
            <person name="Wu Y.-W."/>
            <person name="Tachea F."/>
            <person name="Denzel E."/>
            <person name="Hiras J."/>
            <person name="Baecker N."/>
            <person name="Chan L.J."/>
            <person name="Eichorst S.A."/>
            <person name="Frey D."/>
            <person name="Adams P.D."/>
            <person name="Pray T."/>
            <person name="Tanjore D."/>
            <person name="Petzold C.J."/>
            <person name="Gladden J.M."/>
            <person name="Simmons B.A."/>
            <person name="Singer S.W."/>
        </authorList>
    </citation>
    <scope>NUCLEOTIDE SEQUENCE [LARGE SCALE GENOMIC DNA]</scope>
    <source>
        <strain evidence="7">JTherm</strain>
    </source>
</reference>
<dbReference type="PROSITE" id="PS50110">
    <property type="entry name" value="RESPONSE_REGULATORY"/>
    <property type="match status" value="1"/>
</dbReference>
<dbReference type="PANTHER" id="PTHR43280">
    <property type="entry name" value="ARAC-FAMILY TRANSCRIPTIONAL REGULATOR"/>
    <property type="match status" value="1"/>
</dbReference>
<proteinExistence type="predicted"/>
<dbReference type="SUPFAM" id="SSF46689">
    <property type="entry name" value="Homeodomain-like"/>
    <property type="match status" value="2"/>
</dbReference>
<dbReference type="GO" id="GO:0003700">
    <property type="term" value="F:DNA-binding transcription factor activity"/>
    <property type="evidence" value="ECO:0007669"/>
    <property type="project" value="InterPro"/>
</dbReference>
<evidence type="ECO:0000313" key="8">
    <source>
        <dbReference type="Proteomes" id="UP000243688"/>
    </source>
</evidence>
<evidence type="ECO:0000256" key="4">
    <source>
        <dbReference type="PROSITE-ProRule" id="PRU00169"/>
    </source>
</evidence>
<evidence type="ECO:0000259" key="6">
    <source>
        <dbReference type="PROSITE" id="PS50110"/>
    </source>
</evidence>
<dbReference type="GO" id="GO:0043565">
    <property type="term" value="F:sequence-specific DNA binding"/>
    <property type="evidence" value="ECO:0007669"/>
    <property type="project" value="InterPro"/>
</dbReference>
<dbReference type="InterPro" id="IPR018060">
    <property type="entry name" value="HTH_AraC"/>
</dbReference>
<dbReference type="PANTHER" id="PTHR43280:SF2">
    <property type="entry name" value="HTH-TYPE TRANSCRIPTIONAL REGULATOR EXSA"/>
    <property type="match status" value="1"/>
</dbReference>
<dbReference type="PROSITE" id="PS01124">
    <property type="entry name" value="HTH_ARAC_FAMILY_2"/>
    <property type="match status" value="1"/>
</dbReference>
<dbReference type="SMART" id="SM00448">
    <property type="entry name" value="REC"/>
    <property type="match status" value="1"/>
</dbReference>
<dbReference type="EMBL" id="MOXJ01000011">
    <property type="protein sequence ID" value="PDO10660.1"/>
    <property type="molecule type" value="Genomic_DNA"/>
</dbReference>
<evidence type="ECO:0008006" key="9">
    <source>
        <dbReference type="Google" id="ProtNLM"/>
    </source>
</evidence>
<gene>
    <name evidence="7" type="ORF">BLM47_06090</name>
</gene>
<dbReference type="Pfam" id="PF12833">
    <property type="entry name" value="HTH_18"/>
    <property type="match status" value="1"/>
</dbReference>
<feature type="modified residue" description="4-aspartylphosphate" evidence="4">
    <location>
        <position position="54"/>
    </location>
</feature>
<dbReference type="Pfam" id="PF00072">
    <property type="entry name" value="Response_reg"/>
    <property type="match status" value="1"/>
</dbReference>
<protein>
    <recommendedName>
        <fullName evidence="9">DNA-binding response regulator</fullName>
    </recommendedName>
</protein>
<dbReference type="SMART" id="SM00342">
    <property type="entry name" value="HTH_ARAC"/>
    <property type="match status" value="1"/>
</dbReference>
<keyword evidence="1" id="KW-0805">Transcription regulation</keyword>
<dbReference type="Gene3D" id="1.10.10.60">
    <property type="entry name" value="Homeodomain-like"/>
    <property type="match status" value="2"/>
</dbReference>
<dbReference type="Gene3D" id="3.40.50.2300">
    <property type="match status" value="1"/>
</dbReference>
<name>A0A2A6E0K0_9BACL</name>
<evidence type="ECO:0000256" key="3">
    <source>
        <dbReference type="ARBA" id="ARBA00023163"/>
    </source>
</evidence>
<dbReference type="InterPro" id="IPR001789">
    <property type="entry name" value="Sig_transdc_resp-reg_receiver"/>
</dbReference>
<sequence length="406" mass="45935">MNILLVDDEPPVRRSMARAIARAFGDRHRVDEAEDGEEALDMLERQPYDLVVTDIRMPAVDGMALSRAIAERYPDTIVVLLTGYADFQYAREAIRLHVYDYLLKPVSVDVLCELVQKIERETAERRRRTEIERLRLNDLLEKRVRDLFYELPVPYCDTALFPPFKTIAVLAFALPADAREDGFVRFAARNIVADVLSAWGTPVVVAEDLQLIAVLFISNATVPPPEQMAAEAARALKAYQCIDAGATAGLTVARLEDVCEAVRRCLEQLGDRHDPPEAALPDDAVHRLVRQAQAIIRAEYASDLTLAQLAERLYVHPNYLSTLFRRETGVTFSQYLTQVRIENAKKLLRETELKIYQICDRVGYTDQAHFSRVFKAMTGLTPYEYREQNASFSIERGDISDPAADS</sequence>
<comment type="caution">
    <text evidence="7">The sequence shown here is derived from an EMBL/GenBank/DDBJ whole genome shotgun (WGS) entry which is preliminary data.</text>
</comment>
<dbReference type="SUPFAM" id="SSF52172">
    <property type="entry name" value="CheY-like"/>
    <property type="match status" value="1"/>
</dbReference>
<feature type="domain" description="Response regulatory" evidence="6">
    <location>
        <begin position="2"/>
        <end position="119"/>
    </location>
</feature>
<organism evidence="7 8">
    <name type="scientific">Candidatus Reconcilbacillus cellulovorans</name>
    <dbReference type="NCBI Taxonomy" id="1906605"/>
    <lineage>
        <taxon>Bacteria</taxon>
        <taxon>Bacillati</taxon>
        <taxon>Bacillota</taxon>
        <taxon>Bacilli</taxon>
        <taxon>Bacillales</taxon>
        <taxon>Paenibacillaceae</taxon>
        <taxon>Candidatus Reconcilbacillus</taxon>
    </lineage>
</organism>
<evidence type="ECO:0000313" key="7">
    <source>
        <dbReference type="EMBL" id="PDO10660.1"/>
    </source>
</evidence>
<evidence type="ECO:0000256" key="2">
    <source>
        <dbReference type="ARBA" id="ARBA00023125"/>
    </source>
</evidence>
<dbReference type="InterPro" id="IPR011006">
    <property type="entry name" value="CheY-like_superfamily"/>
</dbReference>
<dbReference type="GO" id="GO:0000160">
    <property type="term" value="P:phosphorelay signal transduction system"/>
    <property type="evidence" value="ECO:0007669"/>
    <property type="project" value="InterPro"/>
</dbReference>
<dbReference type="PROSITE" id="PS00041">
    <property type="entry name" value="HTH_ARAC_FAMILY_1"/>
    <property type="match status" value="1"/>
</dbReference>
<accession>A0A2A6E0K0</accession>
<evidence type="ECO:0000256" key="1">
    <source>
        <dbReference type="ARBA" id="ARBA00023015"/>
    </source>
</evidence>
<feature type="domain" description="HTH araC/xylS-type" evidence="5">
    <location>
        <begin position="290"/>
        <end position="388"/>
    </location>
</feature>
<keyword evidence="4" id="KW-0597">Phosphoprotein</keyword>
<dbReference type="PRINTS" id="PR00032">
    <property type="entry name" value="HTHARAC"/>
</dbReference>
<dbReference type="Proteomes" id="UP000243688">
    <property type="component" value="Unassembled WGS sequence"/>
</dbReference>
<keyword evidence="2" id="KW-0238">DNA-binding</keyword>
<dbReference type="InterPro" id="IPR020449">
    <property type="entry name" value="Tscrpt_reg_AraC-type_HTH"/>
</dbReference>
<dbReference type="CDD" id="cd17536">
    <property type="entry name" value="REC_YesN-like"/>
    <property type="match status" value="1"/>
</dbReference>
<dbReference type="AlphaFoldDB" id="A0A2A6E0K0"/>